<evidence type="ECO:0000313" key="6">
    <source>
        <dbReference type="Proteomes" id="UP000650467"/>
    </source>
</evidence>
<dbReference type="Proteomes" id="UP000650467">
    <property type="component" value="Unassembled WGS sequence"/>
</dbReference>
<evidence type="ECO:0000259" key="4">
    <source>
        <dbReference type="SMART" id="SM00672"/>
    </source>
</evidence>
<dbReference type="Pfam" id="PF05686">
    <property type="entry name" value="Glyco_transf_90"/>
    <property type="match status" value="1"/>
</dbReference>
<accession>A0A835TM85</accession>
<feature type="domain" description="Glycosyl transferase CAP10" evidence="4">
    <location>
        <begin position="129"/>
        <end position="391"/>
    </location>
</feature>
<dbReference type="SMART" id="SM00672">
    <property type="entry name" value="CAP10"/>
    <property type="match status" value="1"/>
</dbReference>
<sequence>MKGINSALRGVVLLVVCLAGAVHPATARYKAKPPPKYCDKYEALYKSIDRDLELYRSNGGITPELMARTLSLHTAGNREKGLGVAIYNGRVYVIDNGRRMKLKTFGHHVTLWTAYLKVVTDLAARFGPHLPNVEFVWHTIDRPVRLTNASAGAADNYPVFRFGKSAAHPDILIPNFHFYMKAYQRKFLDRIDAFNRQVPWAERSPRAVARFSAYGRYVHPADPHCQRLGAGNSSICKVTGRSTAICPVRQHLHQWANEHHRDRLDVSKDRFLPMDQHSRYKYVLHVDGQGLSSKLEFLLALGSLVLKEDSGYMAYYHHLLEPGVHFLPVWKNGAGPEDILEAVDWARGHDEEAHTIALAGQALVAKYLSAEARACFWLRLLQAYADTMTYDPVQHRNITFSEPDGGGGEALKAAGLRFLKPAERFISEDVASSFPLLLAELEWEP</sequence>
<comment type="similarity">
    <text evidence="1">Belongs to the glycosyltransferase 90 family.</text>
</comment>
<name>A0A835TM85_CHLIN</name>
<feature type="chain" id="PRO_5032645711" description="Glycosyl transferase CAP10 domain-containing protein" evidence="3">
    <location>
        <begin position="28"/>
        <end position="445"/>
    </location>
</feature>
<dbReference type="PANTHER" id="PTHR12203">
    <property type="entry name" value="KDEL LYS-ASP-GLU-LEU CONTAINING - RELATED"/>
    <property type="match status" value="1"/>
</dbReference>
<dbReference type="GO" id="GO:0016740">
    <property type="term" value="F:transferase activity"/>
    <property type="evidence" value="ECO:0007669"/>
    <property type="project" value="UniProtKB-KW"/>
</dbReference>
<proteinExistence type="inferred from homology"/>
<evidence type="ECO:0000256" key="3">
    <source>
        <dbReference type="SAM" id="SignalP"/>
    </source>
</evidence>
<feature type="signal peptide" evidence="3">
    <location>
        <begin position="1"/>
        <end position="27"/>
    </location>
</feature>
<comment type="caution">
    <text evidence="5">The sequence shown here is derived from an EMBL/GenBank/DDBJ whole genome shotgun (WGS) entry which is preliminary data.</text>
</comment>
<dbReference type="AlphaFoldDB" id="A0A835TM85"/>
<evidence type="ECO:0000313" key="5">
    <source>
        <dbReference type="EMBL" id="KAG2441465.1"/>
    </source>
</evidence>
<dbReference type="PANTHER" id="PTHR12203:SF35">
    <property type="entry name" value="PROTEIN O-GLUCOSYLTRANSFERASE 1"/>
    <property type="match status" value="1"/>
</dbReference>
<protein>
    <recommendedName>
        <fullName evidence="4">Glycosyl transferase CAP10 domain-containing protein</fullName>
    </recommendedName>
</protein>
<evidence type="ECO:0000256" key="1">
    <source>
        <dbReference type="ARBA" id="ARBA00010118"/>
    </source>
</evidence>
<organism evidence="5 6">
    <name type="scientific">Chlamydomonas incerta</name>
    <dbReference type="NCBI Taxonomy" id="51695"/>
    <lineage>
        <taxon>Eukaryota</taxon>
        <taxon>Viridiplantae</taxon>
        <taxon>Chlorophyta</taxon>
        <taxon>core chlorophytes</taxon>
        <taxon>Chlorophyceae</taxon>
        <taxon>CS clade</taxon>
        <taxon>Chlamydomonadales</taxon>
        <taxon>Chlamydomonadaceae</taxon>
        <taxon>Chlamydomonas</taxon>
    </lineage>
</organism>
<keyword evidence="2" id="KW-0808">Transferase</keyword>
<keyword evidence="6" id="KW-1185">Reference proteome</keyword>
<evidence type="ECO:0000256" key="2">
    <source>
        <dbReference type="ARBA" id="ARBA00022679"/>
    </source>
</evidence>
<dbReference type="EMBL" id="JAEHOC010000005">
    <property type="protein sequence ID" value="KAG2441465.1"/>
    <property type="molecule type" value="Genomic_DNA"/>
</dbReference>
<reference evidence="5" key="1">
    <citation type="journal article" date="2020" name="bioRxiv">
        <title>Comparative genomics of Chlamydomonas.</title>
        <authorList>
            <person name="Craig R.J."/>
            <person name="Hasan A.R."/>
            <person name="Ness R.W."/>
            <person name="Keightley P.D."/>
        </authorList>
    </citation>
    <scope>NUCLEOTIDE SEQUENCE</scope>
    <source>
        <strain evidence="5">SAG 7.73</strain>
    </source>
</reference>
<keyword evidence="3" id="KW-0732">Signal</keyword>
<dbReference type="InterPro" id="IPR006598">
    <property type="entry name" value="CAP10"/>
</dbReference>
<dbReference type="InterPro" id="IPR051091">
    <property type="entry name" value="O-Glucosyltr/Glycosyltrsf_90"/>
</dbReference>
<dbReference type="OrthoDB" id="535029at2759"/>
<gene>
    <name evidence="5" type="ORF">HXX76_003087</name>
</gene>